<protein>
    <submittedName>
        <fullName evidence="1">Uncharacterized protein</fullName>
    </submittedName>
</protein>
<dbReference type="GeneID" id="37111544"/>
<dbReference type="Gene3D" id="2.120.10.70">
    <property type="entry name" value="Fucose-specific lectin"/>
    <property type="match status" value="1"/>
</dbReference>
<keyword evidence="2" id="KW-1185">Reference proteome</keyword>
<name>A0A317VJF4_9EURO</name>
<dbReference type="OrthoDB" id="5367135at2759"/>
<proteinExistence type="predicted"/>
<dbReference type="Proteomes" id="UP000246702">
    <property type="component" value="Unassembled WGS sequence"/>
</dbReference>
<organism evidence="1 2">
    <name type="scientific">Aspergillus sclerotioniger CBS 115572</name>
    <dbReference type="NCBI Taxonomy" id="1450535"/>
    <lineage>
        <taxon>Eukaryota</taxon>
        <taxon>Fungi</taxon>
        <taxon>Dikarya</taxon>
        <taxon>Ascomycota</taxon>
        <taxon>Pezizomycotina</taxon>
        <taxon>Eurotiomycetes</taxon>
        <taxon>Eurotiomycetidae</taxon>
        <taxon>Eurotiales</taxon>
        <taxon>Aspergillaceae</taxon>
        <taxon>Aspergillus</taxon>
        <taxon>Aspergillus subgen. Circumdati</taxon>
    </lineage>
</organism>
<accession>A0A317VJF4</accession>
<sequence length="282" mass="30830">MDVSLHDIAYFLKVAAGALSLDGSTLYYIVEEDGNLIEDHWTGSEVKDKVFIASEVKSSPSAKYLLNDDTRRVFFPNAENLLQCAEYDDSEEAWSAVSLQSEHPLHMHPTSPLSGCFDNNGDQLIFFQDPSGQLQGIRIERDGECTPVPPLPEFQQSKLVHTAYEADSGAIHLLYIGSGNQIVDLKWVPGNDEWDESIIPGSGFANHAITNFTITSTDESEIGFLAVSATDKVVYIDPQGETSELGQLDKKRFAAVSSEECAAEITRLGVKLVKAAAGTKNK</sequence>
<dbReference type="AlphaFoldDB" id="A0A317VJF4"/>
<dbReference type="EMBL" id="MSFK01000030">
    <property type="protein sequence ID" value="PWY74494.1"/>
    <property type="molecule type" value="Genomic_DNA"/>
</dbReference>
<comment type="caution">
    <text evidence="1">The sequence shown here is derived from an EMBL/GenBank/DDBJ whole genome shotgun (WGS) entry which is preliminary data.</text>
</comment>
<dbReference type="SUPFAM" id="SSF89372">
    <property type="entry name" value="Fucose-specific lectin"/>
    <property type="match status" value="1"/>
</dbReference>
<dbReference type="RefSeq" id="XP_025463687.1">
    <property type="nucleotide sequence ID" value="XM_025609401.1"/>
</dbReference>
<evidence type="ECO:0000313" key="2">
    <source>
        <dbReference type="Proteomes" id="UP000246702"/>
    </source>
</evidence>
<reference evidence="1 2" key="1">
    <citation type="submission" date="2016-12" db="EMBL/GenBank/DDBJ databases">
        <title>The genomes of Aspergillus section Nigri reveals drivers in fungal speciation.</title>
        <authorList>
            <consortium name="DOE Joint Genome Institute"/>
            <person name="Vesth T.C."/>
            <person name="Nybo J."/>
            <person name="Theobald S."/>
            <person name="Brandl J."/>
            <person name="Frisvad J.C."/>
            <person name="Nielsen K.F."/>
            <person name="Lyhne E.K."/>
            <person name="Kogle M.E."/>
            <person name="Kuo A."/>
            <person name="Riley R."/>
            <person name="Clum A."/>
            <person name="Nolan M."/>
            <person name="Lipzen A."/>
            <person name="Salamov A."/>
            <person name="Henrissat B."/>
            <person name="Wiebenga A."/>
            <person name="De Vries R.P."/>
            <person name="Grigoriev I.V."/>
            <person name="Mortensen U.H."/>
            <person name="Andersen M.R."/>
            <person name="Baker S.E."/>
        </authorList>
    </citation>
    <scope>NUCLEOTIDE SEQUENCE [LARGE SCALE GENOMIC DNA]</scope>
    <source>
        <strain evidence="1 2">CBS 115572</strain>
    </source>
</reference>
<evidence type="ECO:0000313" key="1">
    <source>
        <dbReference type="EMBL" id="PWY74494.1"/>
    </source>
</evidence>
<gene>
    <name evidence="1" type="ORF">BO94DRAFT_499928</name>
</gene>